<dbReference type="Proteomes" id="UP001432027">
    <property type="component" value="Unassembled WGS sequence"/>
</dbReference>
<sequence length="87" mass="10292">MFMHWSLGNSCASLLLLVQILERLICSIIRWRFLQFTLTIRGWRTILLTYLRFGILALATSLWTFLVIFHIGFALLLIHFILKTIHM</sequence>
<feature type="transmembrane region" description="Helical" evidence="1">
    <location>
        <begin position="50"/>
        <end position="82"/>
    </location>
</feature>
<comment type="caution">
    <text evidence="2">The sequence shown here is derived from an EMBL/GenBank/DDBJ whole genome shotgun (WGS) entry which is preliminary data.</text>
</comment>
<accession>A0AAV5U415</accession>
<keyword evidence="3" id="KW-1185">Reference proteome</keyword>
<evidence type="ECO:0000313" key="3">
    <source>
        <dbReference type="Proteomes" id="UP001432027"/>
    </source>
</evidence>
<reference evidence="2" key="1">
    <citation type="submission" date="2023-10" db="EMBL/GenBank/DDBJ databases">
        <title>Genome assembly of Pristionchus species.</title>
        <authorList>
            <person name="Yoshida K."/>
            <person name="Sommer R.J."/>
        </authorList>
    </citation>
    <scope>NUCLEOTIDE SEQUENCE</scope>
    <source>
        <strain evidence="2">RS0144</strain>
    </source>
</reference>
<gene>
    <name evidence="2" type="ORF">PENTCL1PPCAC_23179</name>
</gene>
<name>A0AAV5U415_9BILA</name>
<proteinExistence type="predicted"/>
<protein>
    <recommendedName>
        <fullName evidence="4">Copper transporter</fullName>
    </recommendedName>
</protein>
<dbReference type="AlphaFoldDB" id="A0AAV5U415"/>
<evidence type="ECO:0000256" key="1">
    <source>
        <dbReference type="SAM" id="Phobius"/>
    </source>
</evidence>
<keyword evidence="1" id="KW-0472">Membrane</keyword>
<organism evidence="2 3">
    <name type="scientific">Pristionchus entomophagus</name>
    <dbReference type="NCBI Taxonomy" id="358040"/>
    <lineage>
        <taxon>Eukaryota</taxon>
        <taxon>Metazoa</taxon>
        <taxon>Ecdysozoa</taxon>
        <taxon>Nematoda</taxon>
        <taxon>Chromadorea</taxon>
        <taxon>Rhabditida</taxon>
        <taxon>Rhabditina</taxon>
        <taxon>Diplogasteromorpha</taxon>
        <taxon>Diplogasteroidea</taxon>
        <taxon>Neodiplogasteridae</taxon>
        <taxon>Pristionchus</taxon>
    </lineage>
</organism>
<dbReference type="EMBL" id="BTSX01000005">
    <property type="protein sequence ID" value="GMT01005.1"/>
    <property type="molecule type" value="Genomic_DNA"/>
</dbReference>
<keyword evidence="1" id="KW-0812">Transmembrane</keyword>
<keyword evidence="1" id="KW-1133">Transmembrane helix</keyword>
<evidence type="ECO:0000313" key="2">
    <source>
        <dbReference type="EMBL" id="GMT01005.1"/>
    </source>
</evidence>
<evidence type="ECO:0008006" key="4">
    <source>
        <dbReference type="Google" id="ProtNLM"/>
    </source>
</evidence>